<protein>
    <submittedName>
        <fullName evidence="1">HAD hydrolase, family IIB</fullName>
    </submittedName>
</protein>
<dbReference type="OrthoDB" id="9810101at2"/>
<dbReference type="PANTHER" id="PTHR10000:SF25">
    <property type="entry name" value="PHOSPHATASE YKRA-RELATED"/>
    <property type="match status" value="1"/>
</dbReference>
<dbReference type="HOGENOM" id="CLU_044146_7_0_9"/>
<evidence type="ECO:0000313" key="2">
    <source>
        <dbReference type="Proteomes" id="UP000003178"/>
    </source>
</evidence>
<reference evidence="1 2" key="2">
    <citation type="submission" date="2008-10" db="EMBL/GenBank/DDBJ databases">
        <title>Draft genome sequence of Clostridium hiranonis (DSM 13275).</title>
        <authorList>
            <person name="Sudarsanam P."/>
            <person name="Ley R."/>
            <person name="Guruge J."/>
            <person name="Turnbaugh P.J."/>
            <person name="Mahowald M."/>
            <person name="Liep D."/>
            <person name="Gordon J."/>
        </authorList>
    </citation>
    <scope>NUCLEOTIDE SEQUENCE [LARGE SCALE GENOMIC DNA]</scope>
    <source>
        <strain evidence="1 2">DSM 13275</strain>
    </source>
</reference>
<proteinExistence type="predicted"/>
<dbReference type="InterPro" id="IPR023214">
    <property type="entry name" value="HAD_sf"/>
</dbReference>
<sequence length="287" mass="32937">MDIIFLNFVVPFLYSKNYFKVVIIISTNEKFVKKYFFFDIDGTLSTGFPEPYVPESTRRTLEKLEENGHFLAIATGRSHAKAVELLDELGFDNMVSDGGNGITINRELLHIEPLNKENCIALLKEADSRNIPWGISIDNSKTRYTRNDDFVNVTEDVYMETIVDPDLDIEKIDTYYKLYIACKPEEDDTLVALKNLPFVRFHDAYLFVEPDDKSVGIKAVMDHFGAPYKDVVVFGDQKNDLKMFRDEWTSIAMGNAIDELKEKADFVTKNADDDGIEYACKHFGWID</sequence>
<dbReference type="SFLD" id="SFLDS00003">
    <property type="entry name" value="Haloacid_Dehalogenase"/>
    <property type="match status" value="1"/>
</dbReference>
<dbReference type="Proteomes" id="UP000003178">
    <property type="component" value="Unassembled WGS sequence"/>
</dbReference>
<keyword evidence="2" id="KW-1185">Reference proteome</keyword>
<dbReference type="Gene3D" id="3.40.50.1000">
    <property type="entry name" value="HAD superfamily/HAD-like"/>
    <property type="match status" value="1"/>
</dbReference>
<dbReference type="GO" id="GO:0016791">
    <property type="term" value="F:phosphatase activity"/>
    <property type="evidence" value="ECO:0007669"/>
    <property type="project" value="TreeGrafter"/>
</dbReference>
<dbReference type="PANTHER" id="PTHR10000">
    <property type="entry name" value="PHOSPHOSERINE PHOSPHATASE"/>
    <property type="match status" value="1"/>
</dbReference>
<organism evidence="1 2">
    <name type="scientific">Peptacetobacter hiranonis (strain DSM 13275 / JCM 10541 / KCTC 15199 / TO-931)</name>
    <name type="common">Clostridium hiranonis</name>
    <dbReference type="NCBI Taxonomy" id="500633"/>
    <lineage>
        <taxon>Bacteria</taxon>
        <taxon>Bacillati</taxon>
        <taxon>Bacillota</taxon>
        <taxon>Clostridia</taxon>
        <taxon>Peptostreptococcales</taxon>
        <taxon>Peptostreptococcaceae</taxon>
        <taxon>Peptacetobacter</taxon>
    </lineage>
</organism>
<dbReference type="InterPro" id="IPR036412">
    <property type="entry name" value="HAD-like_sf"/>
</dbReference>
<dbReference type="GO" id="GO:0005829">
    <property type="term" value="C:cytosol"/>
    <property type="evidence" value="ECO:0007669"/>
    <property type="project" value="TreeGrafter"/>
</dbReference>
<dbReference type="EMBL" id="ABWP01000035">
    <property type="protein sequence ID" value="EEA85451.1"/>
    <property type="molecule type" value="Genomic_DNA"/>
</dbReference>
<keyword evidence="1" id="KW-0378">Hydrolase</keyword>
<evidence type="ECO:0000313" key="1">
    <source>
        <dbReference type="EMBL" id="EEA85451.1"/>
    </source>
</evidence>
<dbReference type="GO" id="GO:0000287">
    <property type="term" value="F:magnesium ion binding"/>
    <property type="evidence" value="ECO:0007669"/>
    <property type="project" value="TreeGrafter"/>
</dbReference>
<dbReference type="SUPFAM" id="SSF56784">
    <property type="entry name" value="HAD-like"/>
    <property type="match status" value="1"/>
</dbReference>
<dbReference type="SFLD" id="SFLDG01140">
    <property type="entry name" value="C2.B:_Phosphomannomutase_and_P"/>
    <property type="match status" value="1"/>
</dbReference>
<dbReference type="AlphaFoldDB" id="B6FYD7"/>
<gene>
    <name evidence="1" type="ORF">CLOHIR_00889</name>
</gene>
<dbReference type="eggNOG" id="COG0561">
    <property type="taxonomic scope" value="Bacteria"/>
</dbReference>
<dbReference type="Pfam" id="PF08282">
    <property type="entry name" value="Hydrolase_3"/>
    <property type="match status" value="1"/>
</dbReference>
<dbReference type="STRING" id="500633.CLOHIR_00889"/>
<accession>B6FYD7</accession>
<reference evidence="1 2" key="1">
    <citation type="submission" date="2008-09" db="EMBL/GenBank/DDBJ databases">
        <authorList>
            <person name="Fulton L."/>
            <person name="Clifton S."/>
            <person name="Fulton B."/>
            <person name="Xu J."/>
            <person name="Minx P."/>
            <person name="Pepin K.H."/>
            <person name="Johnson M."/>
            <person name="Thiruvilangam P."/>
            <person name="Bhonagiri V."/>
            <person name="Nash W.E."/>
            <person name="Mardis E.R."/>
            <person name="Wilson R.K."/>
        </authorList>
    </citation>
    <scope>NUCLEOTIDE SEQUENCE [LARGE SCALE GENOMIC DNA]</scope>
    <source>
        <strain evidence="1 2">DSM 13275</strain>
    </source>
</reference>
<name>B6FYD7_PEPHT</name>
<dbReference type="Gene3D" id="3.30.1240.10">
    <property type="match status" value="1"/>
</dbReference>
<comment type="caution">
    <text evidence="1">The sequence shown here is derived from an EMBL/GenBank/DDBJ whole genome shotgun (WGS) entry which is preliminary data.</text>
</comment>